<dbReference type="PROSITE" id="PS00211">
    <property type="entry name" value="ABC_TRANSPORTER_1"/>
    <property type="match status" value="1"/>
</dbReference>
<dbReference type="GO" id="GO:0140359">
    <property type="term" value="F:ABC-type transporter activity"/>
    <property type="evidence" value="ECO:0007669"/>
    <property type="project" value="UniProtKB-ARBA"/>
</dbReference>
<evidence type="ECO:0000256" key="3">
    <source>
        <dbReference type="ARBA" id="ARBA00022840"/>
    </source>
</evidence>
<dbReference type="GO" id="GO:0016887">
    <property type="term" value="F:ATP hydrolysis activity"/>
    <property type="evidence" value="ECO:0007669"/>
    <property type="project" value="InterPro"/>
</dbReference>
<dbReference type="FunFam" id="3.40.50.300:FF:000042">
    <property type="entry name" value="Maltose/maltodextrin ABC transporter, ATP-binding protein"/>
    <property type="match status" value="1"/>
</dbReference>
<dbReference type="InterPro" id="IPR003439">
    <property type="entry name" value="ABC_transporter-like_ATP-bd"/>
</dbReference>
<dbReference type="SMART" id="SM00382">
    <property type="entry name" value="AAA"/>
    <property type="match status" value="1"/>
</dbReference>
<dbReference type="Gene3D" id="3.40.50.300">
    <property type="entry name" value="P-loop containing nucleotide triphosphate hydrolases"/>
    <property type="match status" value="1"/>
</dbReference>
<dbReference type="SUPFAM" id="SSF50331">
    <property type="entry name" value="MOP-like"/>
    <property type="match status" value="1"/>
</dbReference>
<dbReference type="Proteomes" id="UP000290921">
    <property type="component" value="Unassembled WGS sequence"/>
</dbReference>
<keyword evidence="3 5" id="KW-0067">ATP-binding</keyword>
<evidence type="ECO:0000313" key="6">
    <source>
        <dbReference type="Proteomes" id="UP000290921"/>
    </source>
</evidence>
<dbReference type="Gene3D" id="2.40.50.100">
    <property type="match status" value="1"/>
</dbReference>
<evidence type="ECO:0000313" key="5">
    <source>
        <dbReference type="EMBL" id="RXI48646.1"/>
    </source>
</evidence>
<dbReference type="InterPro" id="IPR003593">
    <property type="entry name" value="AAA+_ATPase"/>
</dbReference>
<protein>
    <submittedName>
        <fullName evidence="5">ABC transporter ATP-binding protein</fullName>
    </submittedName>
</protein>
<sequence>MFSKYVKLKDISKIYKSPGGKTFTAVDNISLNIEPGEFVTLLGPSGCGKTTTLRMIAGFEVPTEGDIYIGEQRVNNLTPDKRDTAMVFQTYALFPHLNIFENIAYGLKIKKLSKNEITEKVKNILELVGLSGLENRAPNQLSGGQQQRVALARALVMEPSVLLFDEPLSNLDAKLRVYMRTEIRRIQKNIGITSVYVTHDQAEAMSMSDRVIIMNKGIIEQIGTPQEIYNSPATEFVADFIGVANIFDSSVKDIEDDYVSIELFDNIYKVKANKAFKKGEKIKAIIRPEALSFGEENGIKVLVDYSVFMGSYQDYNLKYKDFDIKLTDYNPSSKKVYNQGEYALLSINENSIHIISTEK</sequence>
<accession>A0A4Q0VDW1</accession>
<evidence type="ECO:0000259" key="4">
    <source>
        <dbReference type="PROSITE" id="PS50893"/>
    </source>
</evidence>
<dbReference type="AlphaFoldDB" id="A0A4Q0VDW1"/>
<dbReference type="EMBL" id="QMAP01000006">
    <property type="protein sequence ID" value="RXI48646.1"/>
    <property type="molecule type" value="Genomic_DNA"/>
</dbReference>
<dbReference type="Pfam" id="PF00005">
    <property type="entry name" value="ABC_tran"/>
    <property type="match status" value="1"/>
</dbReference>
<reference evidence="5 6" key="1">
    <citation type="submission" date="2018-06" db="EMBL/GenBank/DDBJ databases">
        <title>Genome conservation of Clostridium tetani.</title>
        <authorList>
            <person name="Bruggemann H."/>
            <person name="Popoff M.R."/>
        </authorList>
    </citation>
    <scope>NUCLEOTIDE SEQUENCE [LARGE SCALE GENOMIC DNA]</scope>
    <source>
        <strain evidence="5 6">2017.061</strain>
    </source>
</reference>
<dbReference type="RefSeq" id="WP_129030425.1">
    <property type="nucleotide sequence ID" value="NZ_QMAP01000006.1"/>
</dbReference>
<keyword evidence="1" id="KW-0813">Transport</keyword>
<dbReference type="PROSITE" id="PS50893">
    <property type="entry name" value="ABC_TRANSPORTER_2"/>
    <property type="match status" value="1"/>
</dbReference>
<proteinExistence type="predicted"/>
<comment type="caution">
    <text evidence="5">The sequence shown here is derived from an EMBL/GenBank/DDBJ whole genome shotgun (WGS) entry which is preliminary data.</text>
</comment>
<evidence type="ECO:0000256" key="2">
    <source>
        <dbReference type="ARBA" id="ARBA00022741"/>
    </source>
</evidence>
<evidence type="ECO:0000256" key="1">
    <source>
        <dbReference type="ARBA" id="ARBA00022448"/>
    </source>
</evidence>
<dbReference type="InterPro" id="IPR027417">
    <property type="entry name" value="P-loop_NTPase"/>
</dbReference>
<dbReference type="GO" id="GO:0005524">
    <property type="term" value="F:ATP binding"/>
    <property type="evidence" value="ECO:0007669"/>
    <property type="project" value="UniProtKB-KW"/>
</dbReference>
<dbReference type="InterPro" id="IPR008995">
    <property type="entry name" value="Mo/tungstate-bd_C_term_dom"/>
</dbReference>
<organism evidence="5 6">
    <name type="scientific">Clostridium tetani</name>
    <dbReference type="NCBI Taxonomy" id="1513"/>
    <lineage>
        <taxon>Bacteria</taxon>
        <taxon>Bacillati</taxon>
        <taxon>Bacillota</taxon>
        <taxon>Clostridia</taxon>
        <taxon>Eubacteriales</taxon>
        <taxon>Clostridiaceae</taxon>
        <taxon>Clostridium</taxon>
    </lineage>
</organism>
<dbReference type="PANTHER" id="PTHR42781:SF4">
    <property type="entry name" value="SPERMIDINE_PUTRESCINE IMPORT ATP-BINDING PROTEIN POTA"/>
    <property type="match status" value="1"/>
</dbReference>
<name>A0A4Q0VDW1_CLOTA</name>
<keyword evidence="2" id="KW-0547">Nucleotide-binding</keyword>
<dbReference type="SUPFAM" id="SSF52540">
    <property type="entry name" value="P-loop containing nucleoside triphosphate hydrolases"/>
    <property type="match status" value="1"/>
</dbReference>
<gene>
    <name evidence="5" type="ORF">DP130_07920</name>
</gene>
<dbReference type="PANTHER" id="PTHR42781">
    <property type="entry name" value="SPERMIDINE/PUTRESCINE IMPORT ATP-BINDING PROTEIN POTA"/>
    <property type="match status" value="1"/>
</dbReference>
<dbReference type="GO" id="GO:0043190">
    <property type="term" value="C:ATP-binding cassette (ABC) transporter complex"/>
    <property type="evidence" value="ECO:0007669"/>
    <property type="project" value="UniProtKB-ARBA"/>
</dbReference>
<feature type="domain" description="ABC transporter" evidence="4">
    <location>
        <begin position="6"/>
        <end position="241"/>
    </location>
</feature>
<dbReference type="InterPro" id="IPR017871">
    <property type="entry name" value="ABC_transporter-like_CS"/>
</dbReference>
<dbReference type="InterPro" id="IPR050093">
    <property type="entry name" value="ABC_SmlMolc_Importer"/>
</dbReference>